<protein>
    <submittedName>
        <fullName evidence="2">Predicted phosphohydrolase</fullName>
    </submittedName>
</protein>
<dbReference type="InterPro" id="IPR029052">
    <property type="entry name" value="Metallo-depent_PP-like"/>
</dbReference>
<dbReference type="Gene3D" id="3.60.21.10">
    <property type="match status" value="1"/>
</dbReference>
<dbReference type="Pfam" id="PF00149">
    <property type="entry name" value="Metallophos"/>
    <property type="match status" value="1"/>
</dbReference>
<dbReference type="GO" id="GO:0016787">
    <property type="term" value="F:hydrolase activity"/>
    <property type="evidence" value="ECO:0007669"/>
    <property type="project" value="UniProtKB-KW"/>
</dbReference>
<evidence type="ECO:0000313" key="3">
    <source>
        <dbReference type="Proteomes" id="UP000242869"/>
    </source>
</evidence>
<dbReference type="RefSeq" id="WP_091197125.1">
    <property type="nucleotide sequence ID" value="NZ_FOVE01000021.1"/>
</dbReference>
<dbReference type="EMBL" id="FOVE01000021">
    <property type="protein sequence ID" value="SFN90486.1"/>
    <property type="molecule type" value="Genomic_DNA"/>
</dbReference>
<dbReference type="STRING" id="83765.SAMN05660284_02488"/>
<accession>A0A1I5CUF9</accession>
<dbReference type="AlphaFoldDB" id="A0A1I5CUF9"/>
<dbReference type="SUPFAM" id="SSF56300">
    <property type="entry name" value="Metallo-dependent phosphatases"/>
    <property type="match status" value="1"/>
</dbReference>
<organism evidence="2 3">
    <name type="scientific">Formivibrio citricus</name>
    <dbReference type="NCBI Taxonomy" id="83765"/>
    <lineage>
        <taxon>Bacteria</taxon>
        <taxon>Pseudomonadati</taxon>
        <taxon>Pseudomonadota</taxon>
        <taxon>Betaproteobacteria</taxon>
        <taxon>Neisseriales</taxon>
        <taxon>Chitinibacteraceae</taxon>
        <taxon>Formivibrio</taxon>
    </lineage>
</organism>
<evidence type="ECO:0000313" key="2">
    <source>
        <dbReference type="EMBL" id="SFN90486.1"/>
    </source>
</evidence>
<dbReference type="InterPro" id="IPR004843">
    <property type="entry name" value="Calcineurin-like_PHP"/>
</dbReference>
<dbReference type="PANTHER" id="PTHR37844:SF2">
    <property type="entry name" value="SER_THR PROTEIN PHOSPHATASE SUPERFAMILY (AFU_ORTHOLOGUE AFUA_1G14840)"/>
    <property type="match status" value="1"/>
</dbReference>
<sequence>MRIHVLSDLHIEFGLMALPKIEADVIVLAGDIGVGKKGIRRIAHDLPNKPILFVAGNHEYYGSNLQVVNRDLQQMAIPNLHYLDNRAVVIEGVRFLGCTLWTDFRLFGNQPQAMVAAVAAMNDCRKISFRDDEGKREFLPEDMLALHQQSRAWLEHELDQPFDGPTVVVTHHGPHPKSLYPGSEKDILSAAYVSDLTELMGKAQLWVHGHIHVSLDYEVAGTRVICNPRGYHPSYLNPNFDPGLIVEV</sequence>
<keyword evidence="2" id="KW-0378">Hydrolase</keyword>
<feature type="domain" description="Calcineurin-like phosphoesterase" evidence="1">
    <location>
        <begin position="1"/>
        <end position="213"/>
    </location>
</feature>
<dbReference type="OrthoDB" id="356681at2"/>
<dbReference type="PANTHER" id="PTHR37844">
    <property type="entry name" value="SER/THR PROTEIN PHOSPHATASE SUPERFAMILY (AFU_ORTHOLOGUE AFUA_1G14840)"/>
    <property type="match status" value="1"/>
</dbReference>
<gene>
    <name evidence="2" type="ORF">SAMN05660284_02488</name>
</gene>
<dbReference type="Proteomes" id="UP000242869">
    <property type="component" value="Unassembled WGS sequence"/>
</dbReference>
<reference evidence="3" key="1">
    <citation type="submission" date="2016-10" db="EMBL/GenBank/DDBJ databases">
        <authorList>
            <person name="Varghese N."/>
            <person name="Submissions S."/>
        </authorList>
    </citation>
    <scope>NUCLEOTIDE SEQUENCE [LARGE SCALE GENOMIC DNA]</scope>
    <source>
        <strain evidence="3">DSM 6150</strain>
    </source>
</reference>
<name>A0A1I5CUF9_9NEIS</name>
<proteinExistence type="predicted"/>
<keyword evidence="3" id="KW-1185">Reference proteome</keyword>
<evidence type="ECO:0000259" key="1">
    <source>
        <dbReference type="Pfam" id="PF00149"/>
    </source>
</evidence>